<gene>
    <name evidence="2" type="ORF">CRENBAI_002095</name>
</gene>
<feature type="compositionally biased region" description="Acidic residues" evidence="1">
    <location>
        <begin position="83"/>
        <end position="96"/>
    </location>
</feature>
<accession>A0AAV9R9R6</accession>
<dbReference type="EMBL" id="JAHHUM010002123">
    <property type="protein sequence ID" value="KAK5606013.1"/>
    <property type="molecule type" value="Genomic_DNA"/>
</dbReference>
<proteinExistence type="predicted"/>
<name>A0AAV9R9R6_9TELE</name>
<evidence type="ECO:0000313" key="3">
    <source>
        <dbReference type="Proteomes" id="UP001311232"/>
    </source>
</evidence>
<dbReference type="Proteomes" id="UP001311232">
    <property type="component" value="Unassembled WGS sequence"/>
</dbReference>
<dbReference type="AlphaFoldDB" id="A0AAV9R9R6"/>
<evidence type="ECO:0000313" key="2">
    <source>
        <dbReference type="EMBL" id="KAK5606013.1"/>
    </source>
</evidence>
<feature type="compositionally biased region" description="Basic and acidic residues" evidence="1">
    <location>
        <begin position="25"/>
        <end position="37"/>
    </location>
</feature>
<protein>
    <submittedName>
        <fullName evidence="2">Uncharacterized protein</fullName>
    </submittedName>
</protein>
<sequence>MSERGTPEAKSGMPDVWRAGGGKRHPSESPLKEHYFDDDAVLGGKRSQQRTRDQKGNRLADEKAENCPVRDRSGVRRPRCQELEDVEFDEGELERI</sequence>
<feature type="region of interest" description="Disordered" evidence="1">
    <location>
        <begin position="1"/>
        <end position="96"/>
    </location>
</feature>
<keyword evidence="3" id="KW-1185">Reference proteome</keyword>
<organism evidence="2 3">
    <name type="scientific">Crenichthys baileyi</name>
    <name type="common">White River springfish</name>
    <dbReference type="NCBI Taxonomy" id="28760"/>
    <lineage>
        <taxon>Eukaryota</taxon>
        <taxon>Metazoa</taxon>
        <taxon>Chordata</taxon>
        <taxon>Craniata</taxon>
        <taxon>Vertebrata</taxon>
        <taxon>Euteleostomi</taxon>
        <taxon>Actinopterygii</taxon>
        <taxon>Neopterygii</taxon>
        <taxon>Teleostei</taxon>
        <taxon>Neoteleostei</taxon>
        <taxon>Acanthomorphata</taxon>
        <taxon>Ovalentaria</taxon>
        <taxon>Atherinomorphae</taxon>
        <taxon>Cyprinodontiformes</taxon>
        <taxon>Goodeidae</taxon>
        <taxon>Crenichthys</taxon>
    </lineage>
</organism>
<feature type="compositionally biased region" description="Basic and acidic residues" evidence="1">
    <location>
        <begin position="50"/>
        <end position="82"/>
    </location>
</feature>
<comment type="caution">
    <text evidence="2">The sequence shown here is derived from an EMBL/GenBank/DDBJ whole genome shotgun (WGS) entry which is preliminary data.</text>
</comment>
<evidence type="ECO:0000256" key="1">
    <source>
        <dbReference type="SAM" id="MobiDB-lite"/>
    </source>
</evidence>
<reference evidence="2 3" key="1">
    <citation type="submission" date="2021-06" db="EMBL/GenBank/DDBJ databases">
        <authorList>
            <person name="Palmer J.M."/>
        </authorList>
    </citation>
    <scope>NUCLEOTIDE SEQUENCE [LARGE SCALE GENOMIC DNA]</scope>
    <source>
        <strain evidence="2 3">MEX-2019</strain>
        <tissue evidence="2">Muscle</tissue>
    </source>
</reference>